<organism evidence="1">
    <name type="scientific">uncultured Sporomusa sp</name>
    <dbReference type="NCBI Taxonomy" id="307249"/>
    <lineage>
        <taxon>Bacteria</taxon>
        <taxon>Bacillati</taxon>
        <taxon>Bacillota</taxon>
        <taxon>Negativicutes</taxon>
        <taxon>Selenomonadales</taxon>
        <taxon>Sporomusaceae</taxon>
        <taxon>Sporomusa</taxon>
        <taxon>environmental samples</taxon>
    </lineage>
</organism>
<sequence>MGIYTKILLKLEKANQMAALYGGFLLSAKSSQERAYYFRLQARWLRKADALDARLIGLRRKRGRRGAS</sequence>
<gene>
    <name evidence="1" type="ORF">KL86SPO_50149</name>
</gene>
<proteinExistence type="predicted"/>
<dbReference type="EMBL" id="FMJE01000005">
    <property type="protein sequence ID" value="SCM82378.1"/>
    <property type="molecule type" value="Genomic_DNA"/>
</dbReference>
<evidence type="ECO:0000313" key="1">
    <source>
        <dbReference type="EMBL" id="SCM82378.1"/>
    </source>
</evidence>
<dbReference type="RefSeq" id="WP_288185059.1">
    <property type="nucleotide sequence ID" value="NZ_LT608335.1"/>
</dbReference>
<protein>
    <submittedName>
        <fullName evidence="1">Uncharacterized protein</fullName>
    </submittedName>
</protein>
<name>A0A212LXW8_9FIRM</name>
<reference evidence="1" key="1">
    <citation type="submission" date="2016-08" db="EMBL/GenBank/DDBJ databases">
        <authorList>
            <person name="Seilhamer J.J."/>
        </authorList>
    </citation>
    <scope>NUCLEOTIDE SEQUENCE</scope>
    <source>
        <strain evidence="1">86</strain>
    </source>
</reference>
<dbReference type="AlphaFoldDB" id="A0A212LXW8"/>
<accession>A0A212LXW8</accession>